<reference evidence="1 2" key="1">
    <citation type="journal article" date="2016" name="Nat. Commun.">
        <title>Thousands of microbial genomes shed light on interconnected biogeochemical processes in an aquifer system.</title>
        <authorList>
            <person name="Anantharaman K."/>
            <person name="Brown C.T."/>
            <person name="Hug L.A."/>
            <person name="Sharon I."/>
            <person name="Castelle C.J."/>
            <person name="Probst A.J."/>
            <person name="Thomas B.C."/>
            <person name="Singh A."/>
            <person name="Wilkins M.J."/>
            <person name="Karaoz U."/>
            <person name="Brodie E.L."/>
            <person name="Williams K.H."/>
            <person name="Hubbard S.S."/>
            <person name="Banfield J.F."/>
        </authorList>
    </citation>
    <scope>NUCLEOTIDE SEQUENCE [LARGE SCALE GENOMIC DNA]</scope>
</reference>
<accession>A0A1F5F628</accession>
<sequence length="116" mass="12909">MSLKGERGEIKTDMFAAWQSAKSIQIEENIKNGDVVVIEGDPYTFWFNGIDPTTGLAHLFRQGHPEDGEPAWVSRMISVANVVTLENMTRAMALHTNVDLHSVNGAEEIINLVTKR</sequence>
<dbReference type="EMBL" id="MFAK01000015">
    <property type="protein sequence ID" value="OGD75092.1"/>
    <property type="molecule type" value="Genomic_DNA"/>
</dbReference>
<evidence type="ECO:0000313" key="1">
    <source>
        <dbReference type="EMBL" id="OGD75092.1"/>
    </source>
</evidence>
<comment type="caution">
    <text evidence="1">The sequence shown here is derived from an EMBL/GenBank/DDBJ whole genome shotgun (WGS) entry which is preliminary data.</text>
</comment>
<dbReference type="Proteomes" id="UP000176191">
    <property type="component" value="Unassembled WGS sequence"/>
</dbReference>
<name>A0A1F5F628_9BACT</name>
<protein>
    <submittedName>
        <fullName evidence="1">Uncharacterized protein</fullName>
    </submittedName>
</protein>
<dbReference type="AlphaFoldDB" id="A0A1F5F628"/>
<evidence type="ECO:0000313" key="2">
    <source>
        <dbReference type="Proteomes" id="UP000176191"/>
    </source>
</evidence>
<organism evidence="1 2">
    <name type="scientific">Candidatus Collierbacteria bacterium RIFOXYA2_FULL_46_10</name>
    <dbReference type="NCBI Taxonomy" id="1817726"/>
    <lineage>
        <taxon>Bacteria</taxon>
        <taxon>Candidatus Collieribacteriota</taxon>
    </lineage>
</organism>
<proteinExistence type="predicted"/>
<gene>
    <name evidence="1" type="ORF">A2228_01190</name>
</gene>